<dbReference type="GO" id="GO:0015562">
    <property type="term" value="F:efflux transmembrane transporter activity"/>
    <property type="evidence" value="ECO:0007669"/>
    <property type="project" value="TreeGrafter"/>
</dbReference>
<accession>A0A6L5X1R3</accession>
<feature type="compositionally biased region" description="Acidic residues" evidence="2">
    <location>
        <begin position="157"/>
        <end position="169"/>
    </location>
</feature>
<feature type="compositionally biased region" description="Low complexity" evidence="2">
    <location>
        <begin position="179"/>
        <end position="208"/>
    </location>
</feature>
<gene>
    <name evidence="3" type="ORF">FYJ35_04700</name>
</gene>
<feature type="coiled-coil region" evidence="1">
    <location>
        <begin position="94"/>
        <end position="121"/>
    </location>
</feature>
<keyword evidence="1" id="KW-0175">Coiled coil</keyword>
<evidence type="ECO:0000313" key="3">
    <source>
        <dbReference type="EMBL" id="MSS14349.1"/>
    </source>
</evidence>
<dbReference type="RefSeq" id="WP_154523901.1">
    <property type="nucleotide sequence ID" value="NZ_JAQYJL010000016.1"/>
</dbReference>
<dbReference type="Gene3D" id="2.40.420.20">
    <property type="match status" value="1"/>
</dbReference>
<dbReference type="PANTHER" id="PTHR30469">
    <property type="entry name" value="MULTIDRUG RESISTANCE PROTEIN MDTA"/>
    <property type="match status" value="1"/>
</dbReference>
<protein>
    <submittedName>
        <fullName evidence="3">Biotin/lipoyl-binding protein</fullName>
    </submittedName>
</protein>
<name>A0A6L5X1R3_9FIRM</name>
<evidence type="ECO:0000256" key="1">
    <source>
        <dbReference type="SAM" id="Coils"/>
    </source>
</evidence>
<feature type="compositionally biased region" description="Acidic residues" evidence="2">
    <location>
        <begin position="258"/>
        <end position="268"/>
    </location>
</feature>
<evidence type="ECO:0000313" key="4">
    <source>
        <dbReference type="Proteomes" id="UP000481852"/>
    </source>
</evidence>
<feature type="compositionally biased region" description="Low complexity" evidence="2">
    <location>
        <begin position="220"/>
        <end position="229"/>
    </location>
</feature>
<sequence>MKVKGLIISITAGTALIVGTAYGIGMGMKKKAQPVEVVSVPSVNEASMGGMGATSTLYGTIISKDTQSVELDTSHTIRKVYVKQGDKVKKGDKLMTYDMDLDKLKREAQDLTRQGLELTLTSMQKDLATMQSGRLPANYGSGNEYQFFNGADTSNADSDDDSADVENEDSTLTQAADTAVSDQGQAAAASSADSSQSGESAGSAQAQSPVAENPEEASGDDGTVVSGGSEDTGNQVIIDPGNEGSDDLPGDGQTVIQDDGDGTQEADPDTLTAVNTFLSDVNRLTGLANEGFDNLSSDAATAVFQEAFELFRSKLADSGETTVTDFFGASRTVTVYAVKSRVTAMTGSATATVLQQAYDRLCVYQFINAVRQIFPGQMNPSGAYDSAAVSAASEKIHAAADAYYQLQSSACTVDESGNIVFSTEFSALNDPSFGDQSYGAYFTGLIQTLNLNGQTLFPENPIQQTEMEMTEPGMPGDDGGDGGTTAQELQQAIEQQKKDIVECQLQIREADLAIKEYDANLQNETVTATMDGIVKQAGTTTEQPSSGGFIVITGKAGMYVQGTLSERSLDSLKVGDMISGTSWDTGSTFTAKITEISKYPSDSGSNVYYYDSTNDQNSSQYPFLAYIDEAEGLTAGSTVELSVTSQDTESGLMLPPYLIRTDSAGKSFCYVRGEDGKLTRKYVKTKDTGYGITMILSGLSSDDYIAFPYGDDVKDGAPTKEVETLSAVSGSYYGVG</sequence>
<proteinExistence type="predicted"/>
<dbReference type="AlphaFoldDB" id="A0A6L5X1R3"/>
<dbReference type="Proteomes" id="UP000481852">
    <property type="component" value="Unassembled WGS sequence"/>
</dbReference>
<organism evidence="3 4">
    <name type="scientific">Porcincola intestinalis</name>
    <dbReference type="NCBI Taxonomy" id="2606632"/>
    <lineage>
        <taxon>Bacteria</taxon>
        <taxon>Bacillati</taxon>
        <taxon>Bacillota</taxon>
        <taxon>Clostridia</taxon>
        <taxon>Lachnospirales</taxon>
        <taxon>Lachnospiraceae</taxon>
        <taxon>Porcincola</taxon>
    </lineage>
</organism>
<feature type="region of interest" description="Disordered" evidence="2">
    <location>
        <begin position="141"/>
        <end position="268"/>
    </location>
</feature>
<comment type="caution">
    <text evidence="3">The sequence shown here is derived from an EMBL/GenBank/DDBJ whole genome shotgun (WGS) entry which is preliminary data.</text>
</comment>
<dbReference type="EMBL" id="VULZ01000003">
    <property type="protein sequence ID" value="MSS14349.1"/>
    <property type="molecule type" value="Genomic_DNA"/>
</dbReference>
<reference evidence="3 4" key="1">
    <citation type="submission" date="2019-08" db="EMBL/GenBank/DDBJ databases">
        <title>In-depth cultivation of the pig gut microbiome towards novel bacterial diversity and tailored functional studies.</title>
        <authorList>
            <person name="Wylensek D."/>
            <person name="Hitch T.C.A."/>
            <person name="Clavel T."/>
        </authorList>
    </citation>
    <scope>NUCLEOTIDE SEQUENCE [LARGE SCALE GENOMIC DNA]</scope>
    <source>
        <strain evidence="3 4">Oil+RF-744-WCA-WT-11</strain>
    </source>
</reference>
<dbReference type="GO" id="GO:1990281">
    <property type="term" value="C:efflux pump complex"/>
    <property type="evidence" value="ECO:0007669"/>
    <property type="project" value="TreeGrafter"/>
</dbReference>
<evidence type="ECO:0000256" key="2">
    <source>
        <dbReference type="SAM" id="MobiDB-lite"/>
    </source>
</evidence>
<feature type="coiled-coil region" evidence="1">
    <location>
        <begin position="486"/>
        <end position="513"/>
    </location>
</feature>
<keyword evidence="4" id="KW-1185">Reference proteome</keyword>
<dbReference type="PANTHER" id="PTHR30469:SF33">
    <property type="entry name" value="SLR1207 PROTEIN"/>
    <property type="match status" value="1"/>
</dbReference>